<dbReference type="AlphaFoldDB" id="A0A7Y0QZM9"/>
<evidence type="ECO:0000259" key="2">
    <source>
        <dbReference type="PROSITE" id="PS51192"/>
    </source>
</evidence>
<dbReference type="Gene3D" id="3.40.50.300">
    <property type="entry name" value="P-loop containing nucleotide triphosphate hydrolases"/>
    <property type="match status" value="2"/>
</dbReference>
<feature type="domain" description="Helicase ATP-binding" evidence="2">
    <location>
        <begin position="425"/>
        <end position="575"/>
    </location>
</feature>
<keyword evidence="3" id="KW-0067">ATP-binding</keyword>
<name>A0A7Y0QZM9_VIBAL</name>
<keyword evidence="3" id="KW-0347">Helicase</keyword>
<sequence length="783" mass="88106">MDELSAIEQKILALKAELSQLEAKRLRLIASKEMDISVSNESLSPEQKVQLFQSYFIGNSTCYAVRWQNRQGRSGYSLSCNNEWQQGLCNKPKVKCLECANQSFKPFDSKAVYSHLSGEFIVGLYPMDSDSKCSLLVVDFDKADWKEASLAYVEACKRNEIDCLLERSRSGNGAHVWIFFESKVDAVSARKLGFMLLDQAMQIHGALSFESYDRLFPNQDYLPVAGIGNLIALPLQKVARTEGNSVFVDSAFIPYQDQWQILASTKKLSVGTLENVIVDCRSDVTSNRDDSILLPWERNRPAKSLPIPGCPKSLEITLANRIYIPAESLPNALIAKLKKLASFSNPQFFKAQGLRLSTNGIPRYISLAEMDSGFLVLPRGCLDNASDLLEQSNINLTYSDKRRIGERLNSIRFNGELRKEQKKAVDALSKFNIGVLHAPTAFGKTVTAIALLCKRKVNTLILVHNKQLVDQWQERLKAFVTGADIGVVTGGKKKPTKIIDVATYQSLLNRSDNTVNPVVHEYGQIVIDECHHLSAPQYERLLGEIHAKYVLGISATLERRDGHQPIIFMQAGKVRHTIASTSANKFVQSLQKKEIHLEPPLQLVTQEPRPHISDVYRWLIEHEMRNQLIIGDIEAEVKQGRVPIVLTERREHAQVLSELLSERAINNEVLVGAMKKKSRNEVNQRLGTTQVLVATGRFIGEGFDLPRLDTLILALPVSWKGALVQYVGRIQREYDGKTEIRVIDYVDMKIPMLTRMYAKRCRGYKALGFDEGVVNTQKELFSV</sequence>
<evidence type="ECO:0000256" key="1">
    <source>
        <dbReference type="SAM" id="Coils"/>
    </source>
</evidence>
<dbReference type="GO" id="GO:0005524">
    <property type="term" value="F:ATP binding"/>
    <property type="evidence" value="ECO:0007669"/>
    <property type="project" value="InterPro"/>
</dbReference>
<dbReference type="PANTHER" id="PTHR47396">
    <property type="entry name" value="TYPE I RESTRICTION ENZYME ECOKI R PROTEIN"/>
    <property type="match status" value="1"/>
</dbReference>
<dbReference type="InterPro" id="IPR027417">
    <property type="entry name" value="P-loop_NTPase"/>
</dbReference>
<dbReference type="PANTHER" id="PTHR47396:SF1">
    <property type="entry name" value="ATP-DEPENDENT HELICASE IRC3-RELATED"/>
    <property type="match status" value="1"/>
</dbReference>
<dbReference type="InterPro" id="IPR006935">
    <property type="entry name" value="Helicase/UvrB_N"/>
</dbReference>
<keyword evidence="1" id="KW-0175">Coiled coil</keyword>
<dbReference type="InterPro" id="IPR054347">
    <property type="entry name" value="TOTE_primase"/>
</dbReference>
<dbReference type="GO" id="GO:0004386">
    <property type="term" value="F:helicase activity"/>
    <property type="evidence" value="ECO:0007669"/>
    <property type="project" value="UniProtKB-KW"/>
</dbReference>
<dbReference type="GO" id="GO:0016787">
    <property type="term" value="F:hydrolase activity"/>
    <property type="evidence" value="ECO:0007669"/>
    <property type="project" value="InterPro"/>
</dbReference>
<dbReference type="InterPro" id="IPR001650">
    <property type="entry name" value="Helicase_C-like"/>
</dbReference>
<dbReference type="EMBL" id="JABCMA010000012">
    <property type="protein sequence ID" value="NMR74481.1"/>
    <property type="molecule type" value="Genomic_DNA"/>
</dbReference>
<dbReference type="PROSITE" id="PS51192">
    <property type="entry name" value="HELICASE_ATP_BIND_1"/>
    <property type="match status" value="1"/>
</dbReference>
<accession>A0A7Y0QZM9</accession>
<dbReference type="Proteomes" id="UP000565155">
    <property type="component" value="Unassembled WGS sequence"/>
</dbReference>
<dbReference type="CDD" id="cd17926">
    <property type="entry name" value="DEXHc_RE"/>
    <property type="match status" value="1"/>
</dbReference>
<dbReference type="RefSeq" id="WP_169628704.1">
    <property type="nucleotide sequence ID" value="NZ_JABCMA010000012.1"/>
</dbReference>
<organism evidence="3 4">
    <name type="scientific">Vibrio alginolyticus</name>
    <dbReference type="NCBI Taxonomy" id="663"/>
    <lineage>
        <taxon>Bacteria</taxon>
        <taxon>Pseudomonadati</taxon>
        <taxon>Pseudomonadota</taxon>
        <taxon>Gammaproteobacteria</taxon>
        <taxon>Vibrionales</taxon>
        <taxon>Vibrionaceae</taxon>
        <taxon>Vibrio</taxon>
    </lineage>
</organism>
<dbReference type="CDD" id="cd18785">
    <property type="entry name" value="SF2_C"/>
    <property type="match status" value="1"/>
</dbReference>
<keyword evidence="3" id="KW-0547">Nucleotide-binding</keyword>
<dbReference type="Pfam" id="PF00271">
    <property type="entry name" value="Helicase_C"/>
    <property type="match status" value="1"/>
</dbReference>
<feature type="coiled-coil region" evidence="1">
    <location>
        <begin position="4"/>
        <end position="31"/>
    </location>
</feature>
<comment type="caution">
    <text evidence="3">The sequence shown here is derived from an EMBL/GenBank/DDBJ whole genome shotgun (WGS) entry which is preliminary data.</text>
</comment>
<evidence type="ECO:0000313" key="3">
    <source>
        <dbReference type="EMBL" id="NMR74481.1"/>
    </source>
</evidence>
<keyword evidence="3" id="KW-0378">Hydrolase</keyword>
<dbReference type="Pfam" id="PF22548">
    <property type="entry name" value="AEP-TOTE"/>
    <property type="match status" value="1"/>
</dbReference>
<dbReference type="SMART" id="SM00487">
    <property type="entry name" value="DEXDc"/>
    <property type="match status" value="1"/>
</dbReference>
<evidence type="ECO:0000313" key="4">
    <source>
        <dbReference type="Proteomes" id="UP000565155"/>
    </source>
</evidence>
<protein>
    <submittedName>
        <fullName evidence="3">DEAD/DEAH box helicase family protein</fullName>
    </submittedName>
</protein>
<dbReference type="InterPro" id="IPR050742">
    <property type="entry name" value="Helicase_Restrict-Modif_Enz"/>
</dbReference>
<reference evidence="3 4" key="1">
    <citation type="submission" date="2020-04" db="EMBL/GenBank/DDBJ databases">
        <title>Whole-genome sequencing of Vibrio spp. from China reveals different genetic environments of blaCTX-M-14 among diverse lineages.</title>
        <authorList>
            <person name="Zheng Z."/>
            <person name="Ye L."/>
            <person name="Chen S."/>
        </authorList>
    </citation>
    <scope>NUCLEOTIDE SEQUENCE [LARGE SCALE GENOMIC DNA]</scope>
    <source>
        <strain evidence="3 4">Vb1636</strain>
    </source>
</reference>
<dbReference type="GO" id="GO:0005829">
    <property type="term" value="C:cytosol"/>
    <property type="evidence" value="ECO:0007669"/>
    <property type="project" value="TreeGrafter"/>
</dbReference>
<dbReference type="Pfam" id="PF04851">
    <property type="entry name" value="ResIII"/>
    <property type="match status" value="1"/>
</dbReference>
<dbReference type="SUPFAM" id="SSF52540">
    <property type="entry name" value="P-loop containing nucleoside triphosphate hydrolases"/>
    <property type="match status" value="2"/>
</dbReference>
<proteinExistence type="predicted"/>
<dbReference type="InterPro" id="IPR014001">
    <property type="entry name" value="Helicase_ATP-bd"/>
</dbReference>
<dbReference type="GO" id="GO:0003677">
    <property type="term" value="F:DNA binding"/>
    <property type="evidence" value="ECO:0007669"/>
    <property type="project" value="InterPro"/>
</dbReference>
<gene>
    <name evidence="3" type="ORF">HKB35_12725</name>
</gene>